<feature type="chain" id="PRO_5032497861" evidence="7">
    <location>
        <begin position="20"/>
        <end position="499"/>
    </location>
</feature>
<evidence type="ECO:0000256" key="4">
    <source>
        <dbReference type="ARBA" id="ARBA00023180"/>
    </source>
</evidence>
<keyword evidence="3" id="KW-0378">Hydrolase</keyword>
<gene>
    <name evidence="8" type="ORF">HCN44_007781</name>
</gene>
<dbReference type="AlphaFoldDB" id="A0A835CMC8"/>
<dbReference type="Pfam" id="PF00232">
    <property type="entry name" value="Glyco_hydro_1"/>
    <property type="match status" value="1"/>
</dbReference>
<evidence type="ECO:0000256" key="5">
    <source>
        <dbReference type="ARBA" id="ARBA00023295"/>
    </source>
</evidence>
<evidence type="ECO:0000256" key="1">
    <source>
        <dbReference type="ARBA" id="ARBA00010838"/>
    </source>
</evidence>
<keyword evidence="4" id="KW-0325">Glycoprotein</keyword>
<dbReference type="SUPFAM" id="SSF51445">
    <property type="entry name" value="(Trans)glycosidases"/>
    <property type="match status" value="1"/>
</dbReference>
<dbReference type="EMBL" id="JACMRX010000006">
    <property type="protein sequence ID" value="KAF7988249.1"/>
    <property type="molecule type" value="Genomic_DNA"/>
</dbReference>
<evidence type="ECO:0000256" key="3">
    <source>
        <dbReference type="ARBA" id="ARBA00022801"/>
    </source>
</evidence>
<dbReference type="GO" id="GO:0008422">
    <property type="term" value="F:beta-glucosidase activity"/>
    <property type="evidence" value="ECO:0007669"/>
    <property type="project" value="TreeGrafter"/>
</dbReference>
<keyword evidence="9" id="KW-1185">Reference proteome</keyword>
<dbReference type="GO" id="GO:0005975">
    <property type="term" value="P:carbohydrate metabolic process"/>
    <property type="evidence" value="ECO:0007669"/>
    <property type="project" value="InterPro"/>
</dbReference>
<reference evidence="8 9" key="1">
    <citation type="submission" date="2020-08" db="EMBL/GenBank/DDBJ databases">
        <title>Aphidius gifuensis genome sequencing and assembly.</title>
        <authorList>
            <person name="Du Z."/>
        </authorList>
    </citation>
    <scope>NUCLEOTIDE SEQUENCE [LARGE SCALE GENOMIC DNA]</scope>
    <source>
        <strain evidence="8">YNYX2018</strain>
        <tissue evidence="8">Adults</tissue>
    </source>
</reference>
<name>A0A835CMC8_APHGI</name>
<evidence type="ECO:0000256" key="2">
    <source>
        <dbReference type="ARBA" id="ARBA00011738"/>
    </source>
</evidence>
<sequence>MICINVILIFFTLLRIAVAKKNNFAFPGDLTIGVSGAAYQIEGAWNASDKGESTWDSWTHKKRHLIFDQQNGDIACDSYHKYKEDIAIAKDIGFNHHRLSLSWARILPTGFSNKISKDGIQYYKNVIDEIRKQGMEPFVTIYHWDHPEYFNNYGGWLNELMVDFYVDFARVVFRELGSRVKFWTTINEPNNYCHNAYAQESYAPGMRLKEKGAYICGHNMLKAHAKTYHMYNQLFRAEQGGKIGIVIPCRGNFPANSNDTESPMIAFQYDCGWMANPIFSKDGDYPKVMKERIYENSILEGFSRSELPSFSLEEIATIRGSSDYFGLNYYTSRVCASMPKTNGTGWYQDSGVQVSVDRAWKKGLPSWAYIVPEGLGLVLRKIKDEYENPEVHILENGYADEGTVNDTQRIEFLYSHMKEVILAKNDGCNIKSYSVWSLLDNFEWDRGYAEKYGIVHVDFNHENRTRTPKLSAKWLKKILKNRILEYHDVHNETLKKANN</sequence>
<dbReference type="PANTHER" id="PTHR10353">
    <property type="entry name" value="GLYCOSYL HYDROLASE"/>
    <property type="match status" value="1"/>
</dbReference>
<proteinExistence type="inferred from homology"/>
<accession>A0A835CMC8</accession>
<dbReference type="PANTHER" id="PTHR10353:SF36">
    <property type="entry name" value="LP05116P"/>
    <property type="match status" value="1"/>
</dbReference>
<evidence type="ECO:0000313" key="9">
    <source>
        <dbReference type="Proteomes" id="UP000639338"/>
    </source>
</evidence>
<dbReference type="Proteomes" id="UP000639338">
    <property type="component" value="Unassembled WGS sequence"/>
</dbReference>
<dbReference type="InterPro" id="IPR001360">
    <property type="entry name" value="Glyco_hydro_1"/>
</dbReference>
<feature type="signal peptide" evidence="7">
    <location>
        <begin position="1"/>
        <end position="19"/>
    </location>
</feature>
<dbReference type="PRINTS" id="PR00131">
    <property type="entry name" value="GLHYDRLASE1"/>
</dbReference>
<evidence type="ECO:0000256" key="7">
    <source>
        <dbReference type="SAM" id="SignalP"/>
    </source>
</evidence>
<evidence type="ECO:0000313" key="8">
    <source>
        <dbReference type="EMBL" id="KAF7988249.1"/>
    </source>
</evidence>
<keyword evidence="5" id="KW-0326">Glycosidase</keyword>
<evidence type="ECO:0000256" key="6">
    <source>
        <dbReference type="RuleBase" id="RU003690"/>
    </source>
</evidence>
<organism evidence="8 9">
    <name type="scientific">Aphidius gifuensis</name>
    <name type="common">Parasitoid wasp</name>
    <dbReference type="NCBI Taxonomy" id="684658"/>
    <lineage>
        <taxon>Eukaryota</taxon>
        <taxon>Metazoa</taxon>
        <taxon>Ecdysozoa</taxon>
        <taxon>Arthropoda</taxon>
        <taxon>Hexapoda</taxon>
        <taxon>Insecta</taxon>
        <taxon>Pterygota</taxon>
        <taxon>Neoptera</taxon>
        <taxon>Endopterygota</taxon>
        <taxon>Hymenoptera</taxon>
        <taxon>Apocrita</taxon>
        <taxon>Ichneumonoidea</taxon>
        <taxon>Braconidae</taxon>
        <taxon>Aphidiinae</taxon>
        <taxon>Aphidius</taxon>
    </lineage>
</organism>
<dbReference type="OrthoDB" id="65569at2759"/>
<dbReference type="Gene3D" id="3.20.20.80">
    <property type="entry name" value="Glycosidases"/>
    <property type="match status" value="1"/>
</dbReference>
<comment type="similarity">
    <text evidence="1 6">Belongs to the glycosyl hydrolase 1 family.</text>
</comment>
<keyword evidence="7" id="KW-0732">Signal</keyword>
<comment type="subunit">
    <text evidence="2">Homodimer.</text>
</comment>
<protein>
    <submittedName>
        <fullName evidence="8">Uncharacterized protein</fullName>
    </submittedName>
</protein>
<comment type="caution">
    <text evidence="8">The sequence shown here is derived from an EMBL/GenBank/DDBJ whole genome shotgun (WGS) entry which is preliminary data.</text>
</comment>
<dbReference type="FunFam" id="3.20.20.80:FF:000013">
    <property type="entry name" value="lactase-phlorizin hydrolase"/>
    <property type="match status" value="1"/>
</dbReference>
<dbReference type="InterPro" id="IPR017853">
    <property type="entry name" value="GH"/>
</dbReference>